<evidence type="ECO:0000256" key="1">
    <source>
        <dbReference type="ARBA" id="ARBA00008478"/>
    </source>
</evidence>
<dbReference type="InterPro" id="IPR002145">
    <property type="entry name" value="CopG"/>
</dbReference>
<dbReference type="PANTHER" id="PTHR34719:SF2">
    <property type="entry name" value="NICKEL-RESPONSIVE REGULATOR"/>
    <property type="match status" value="1"/>
</dbReference>
<dbReference type="Gene3D" id="1.10.1220.10">
    <property type="entry name" value="Met repressor-like"/>
    <property type="match status" value="1"/>
</dbReference>
<feature type="domain" description="Transcription factor NikR nickel binding C-terminal" evidence="10">
    <location>
        <begin position="58"/>
        <end position="132"/>
    </location>
</feature>
<comment type="cofactor">
    <cofactor evidence="7">
        <name>Ni(2+)</name>
        <dbReference type="ChEBI" id="CHEBI:49786"/>
    </cofactor>
    <text evidence="7">Binds 1 nickel ion per subunit.</text>
</comment>
<dbReference type="RefSeq" id="WP_110377053.1">
    <property type="nucleotide sequence ID" value="NZ_CAKNFM010000006.1"/>
</dbReference>
<dbReference type="InterPro" id="IPR014864">
    <property type="entry name" value="TF_NikR_Ni-bd_C"/>
</dbReference>
<dbReference type="NCBIfam" id="NF003381">
    <property type="entry name" value="PRK04460.1"/>
    <property type="match status" value="1"/>
</dbReference>
<dbReference type="GO" id="GO:0003700">
    <property type="term" value="F:DNA-binding transcription factor activity"/>
    <property type="evidence" value="ECO:0007669"/>
    <property type="project" value="UniProtKB-UniRule"/>
</dbReference>
<feature type="compositionally biased region" description="Basic residues" evidence="8">
    <location>
        <begin position="146"/>
        <end position="158"/>
    </location>
</feature>
<keyword evidence="5 7" id="KW-0238">DNA-binding</keyword>
<dbReference type="InterPro" id="IPR027271">
    <property type="entry name" value="Acetolactate_synth/TF_NikR_C"/>
</dbReference>
<accession>A0A2V3TYW4</accession>
<evidence type="ECO:0000256" key="6">
    <source>
        <dbReference type="ARBA" id="ARBA00023163"/>
    </source>
</evidence>
<dbReference type="GO" id="GO:0003677">
    <property type="term" value="F:DNA binding"/>
    <property type="evidence" value="ECO:0007669"/>
    <property type="project" value="UniProtKB-KW"/>
</dbReference>
<feature type="binding site" evidence="7">
    <location>
        <position position="99"/>
    </location>
    <ligand>
        <name>Ni(2+)</name>
        <dbReference type="ChEBI" id="CHEBI:49786"/>
    </ligand>
</feature>
<dbReference type="GO" id="GO:0016151">
    <property type="term" value="F:nickel cation binding"/>
    <property type="evidence" value="ECO:0007669"/>
    <property type="project" value="UniProtKB-UniRule"/>
</dbReference>
<evidence type="ECO:0000313" key="11">
    <source>
        <dbReference type="EMBL" id="PXW54586.1"/>
    </source>
</evidence>
<protein>
    <recommendedName>
        <fullName evidence="7">Putative nickel-responsive regulator</fullName>
    </recommendedName>
</protein>
<dbReference type="CDD" id="cd22231">
    <property type="entry name" value="RHH_NikR_HicB-like"/>
    <property type="match status" value="1"/>
</dbReference>
<dbReference type="OrthoDB" id="9806294at2"/>
<keyword evidence="6 7" id="KW-0804">Transcription</keyword>
<evidence type="ECO:0000313" key="12">
    <source>
        <dbReference type="Proteomes" id="UP000248021"/>
    </source>
</evidence>
<comment type="caution">
    <text evidence="11">The sequence shown here is derived from an EMBL/GenBank/DDBJ whole genome shotgun (WGS) entry which is preliminary data.</text>
</comment>
<keyword evidence="12" id="KW-1185">Reference proteome</keyword>
<dbReference type="EMBL" id="QJJK01000011">
    <property type="protein sequence ID" value="PXW54586.1"/>
    <property type="molecule type" value="Genomic_DNA"/>
</dbReference>
<evidence type="ECO:0000259" key="9">
    <source>
        <dbReference type="Pfam" id="PF01402"/>
    </source>
</evidence>
<dbReference type="Gene3D" id="3.30.70.1150">
    <property type="entry name" value="ACT-like. Chain A, domain 2"/>
    <property type="match status" value="1"/>
</dbReference>
<dbReference type="InterPro" id="IPR045865">
    <property type="entry name" value="ACT-like_dom_sf"/>
</dbReference>
<dbReference type="InterPro" id="IPR010985">
    <property type="entry name" value="Ribbon_hlx_hlx"/>
</dbReference>
<dbReference type="InterPro" id="IPR013321">
    <property type="entry name" value="Arc_rbn_hlx_hlx"/>
</dbReference>
<feature type="binding site" evidence="7">
    <location>
        <position position="93"/>
    </location>
    <ligand>
        <name>Ni(2+)</name>
        <dbReference type="ChEBI" id="CHEBI:49786"/>
    </ligand>
</feature>
<feature type="binding site" evidence="7">
    <location>
        <position position="80"/>
    </location>
    <ligand>
        <name>Ni(2+)</name>
        <dbReference type="ChEBI" id="CHEBI:49786"/>
    </ligand>
</feature>
<keyword evidence="2 7" id="KW-0533">Nickel</keyword>
<dbReference type="InterPro" id="IPR022988">
    <property type="entry name" value="Ni_resp_reg_NikR"/>
</dbReference>
<dbReference type="InterPro" id="IPR050192">
    <property type="entry name" value="CopG/NikR_regulator"/>
</dbReference>
<evidence type="ECO:0000256" key="4">
    <source>
        <dbReference type="ARBA" id="ARBA00023015"/>
    </source>
</evidence>
<dbReference type="Pfam" id="PF08753">
    <property type="entry name" value="NikR_C"/>
    <property type="match status" value="1"/>
</dbReference>
<dbReference type="PANTHER" id="PTHR34719">
    <property type="entry name" value="NICKEL-RESPONSIVE REGULATOR"/>
    <property type="match status" value="1"/>
</dbReference>
<evidence type="ECO:0000256" key="5">
    <source>
        <dbReference type="ARBA" id="ARBA00023125"/>
    </source>
</evidence>
<dbReference type="NCBIfam" id="NF002815">
    <property type="entry name" value="PRK02967.1"/>
    <property type="match status" value="1"/>
</dbReference>
<feature type="region of interest" description="Disordered" evidence="8">
    <location>
        <begin position="137"/>
        <end position="158"/>
    </location>
</feature>
<dbReference type="Proteomes" id="UP000248021">
    <property type="component" value="Unassembled WGS sequence"/>
</dbReference>
<proteinExistence type="inferred from homology"/>
<comment type="function">
    <text evidence="7">Transcriptional regulator.</text>
</comment>
<dbReference type="SUPFAM" id="SSF55021">
    <property type="entry name" value="ACT-like"/>
    <property type="match status" value="1"/>
</dbReference>
<feature type="binding site" evidence="7">
    <location>
        <position position="91"/>
    </location>
    <ligand>
        <name>Ni(2+)</name>
        <dbReference type="ChEBI" id="CHEBI:49786"/>
    </ligand>
</feature>
<evidence type="ECO:0000259" key="10">
    <source>
        <dbReference type="Pfam" id="PF08753"/>
    </source>
</evidence>
<organism evidence="11 12">
    <name type="scientific">Chelatococcus asaccharovorans</name>
    <dbReference type="NCBI Taxonomy" id="28210"/>
    <lineage>
        <taxon>Bacteria</taxon>
        <taxon>Pseudomonadati</taxon>
        <taxon>Pseudomonadota</taxon>
        <taxon>Alphaproteobacteria</taxon>
        <taxon>Hyphomicrobiales</taxon>
        <taxon>Chelatococcaceae</taxon>
        <taxon>Chelatococcus</taxon>
    </lineage>
</organism>
<evidence type="ECO:0000256" key="8">
    <source>
        <dbReference type="SAM" id="MobiDB-lite"/>
    </source>
</evidence>
<evidence type="ECO:0000256" key="3">
    <source>
        <dbReference type="ARBA" id="ARBA00022723"/>
    </source>
</evidence>
<sequence length="158" mass="17631">MQRITVTIDDDLLVAIDALCARKGYQSRSEALRDVIRAEFSREEAMAETLPGKSRGHGVLSYVYDHHTRALASRLTSNHHEHSDLSVATMHVHVDHDHCLEVSILKGPVQAMQHFADSVSSQRGVRHGHLHVMPVGVDDTHDHTHATGHSHGHHHHDD</sequence>
<keyword evidence="4 7" id="KW-0805">Transcription regulation</keyword>
<keyword evidence="3 7" id="KW-0479">Metal-binding</keyword>
<reference evidence="11 12" key="1">
    <citation type="submission" date="2018-05" db="EMBL/GenBank/DDBJ databases">
        <title>Genomic Encyclopedia of Type Strains, Phase IV (KMG-IV): sequencing the most valuable type-strain genomes for metagenomic binning, comparative biology and taxonomic classification.</title>
        <authorList>
            <person name="Goeker M."/>
        </authorList>
    </citation>
    <scope>NUCLEOTIDE SEQUENCE [LARGE SCALE GENOMIC DNA]</scope>
    <source>
        <strain evidence="11 12">DSM 6462</strain>
    </source>
</reference>
<name>A0A2V3TYW4_9HYPH</name>
<evidence type="ECO:0000256" key="2">
    <source>
        <dbReference type="ARBA" id="ARBA00022596"/>
    </source>
</evidence>
<dbReference type="AlphaFoldDB" id="A0A2V3TYW4"/>
<dbReference type="GO" id="GO:0010045">
    <property type="term" value="P:response to nickel cation"/>
    <property type="evidence" value="ECO:0007669"/>
    <property type="project" value="InterPro"/>
</dbReference>
<gene>
    <name evidence="11" type="ORF">C7450_111117</name>
</gene>
<dbReference type="SUPFAM" id="SSF47598">
    <property type="entry name" value="Ribbon-helix-helix"/>
    <property type="match status" value="1"/>
</dbReference>
<dbReference type="HAMAP" id="MF_00476">
    <property type="entry name" value="NikR"/>
    <property type="match status" value="1"/>
</dbReference>
<feature type="domain" description="Ribbon-helix-helix protein CopG" evidence="9">
    <location>
        <begin position="3"/>
        <end position="39"/>
    </location>
</feature>
<comment type="similarity">
    <text evidence="1 7">Belongs to the transcriptional regulatory CopG/NikR family.</text>
</comment>
<dbReference type="Pfam" id="PF01402">
    <property type="entry name" value="RHH_1"/>
    <property type="match status" value="1"/>
</dbReference>
<evidence type="ECO:0000256" key="7">
    <source>
        <dbReference type="HAMAP-Rule" id="MF_00476"/>
    </source>
</evidence>